<name>A0A9P5YMW2_9AGAR</name>
<dbReference type="EMBL" id="MU155507">
    <property type="protein sequence ID" value="KAF9472698.1"/>
    <property type="molecule type" value="Genomic_DNA"/>
</dbReference>
<dbReference type="Proteomes" id="UP000807469">
    <property type="component" value="Unassembled WGS sequence"/>
</dbReference>
<comment type="caution">
    <text evidence="1">The sequence shown here is derived from an EMBL/GenBank/DDBJ whole genome shotgun (WGS) entry which is preliminary data.</text>
</comment>
<evidence type="ECO:0000313" key="2">
    <source>
        <dbReference type="Proteomes" id="UP000807469"/>
    </source>
</evidence>
<evidence type="ECO:0000313" key="1">
    <source>
        <dbReference type="EMBL" id="KAF9472698.1"/>
    </source>
</evidence>
<dbReference type="AlphaFoldDB" id="A0A9P5YMW2"/>
<gene>
    <name evidence="1" type="ORF">BDN70DRAFT_886723</name>
</gene>
<keyword evidence="2" id="KW-1185">Reference proteome</keyword>
<protein>
    <submittedName>
        <fullName evidence="1">Uncharacterized protein</fullName>
    </submittedName>
</protein>
<proteinExistence type="predicted"/>
<sequence>MSKTRSWLWDWEGEKLGESTNELVVRSPRNNRSNSSPSLALFGSWRTFMQLARFSTPLDVSSSNDLFAFLVNLLLLPFTGTLGQRAADQQTHALVSANFLRSRMSQGEKLVVRMYDGTSR</sequence>
<organism evidence="1 2">
    <name type="scientific">Pholiota conissans</name>
    <dbReference type="NCBI Taxonomy" id="109636"/>
    <lineage>
        <taxon>Eukaryota</taxon>
        <taxon>Fungi</taxon>
        <taxon>Dikarya</taxon>
        <taxon>Basidiomycota</taxon>
        <taxon>Agaricomycotina</taxon>
        <taxon>Agaricomycetes</taxon>
        <taxon>Agaricomycetidae</taxon>
        <taxon>Agaricales</taxon>
        <taxon>Agaricineae</taxon>
        <taxon>Strophariaceae</taxon>
        <taxon>Pholiota</taxon>
    </lineage>
</organism>
<reference evidence="1" key="1">
    <citation type="submission" date="2020-11" db="EMBL/GenBank/DDBJ databases">
        <authorList>
            <consortium name="DOE Joint Genome Institute"/>
            <person name="Ahrendt S."/>
            <person name="Riley R."/>
            <person name="Andreopoulos W."/>
            <person name="Labutti K."/>
            <person name="Pangilinan J."/>
            <person name="Ruiz-Duenas F.J."/>
            <person name="Barrasa J.M."/>
            <person name="Sanchez-Garcia M."/>
            <person name="Camarero S."/>
            <person name="Miyauchi S."/>
            <person name="Serrano A."/>
            <person name="Linde D."/>
            <person name="Babiker R."/>
            <person name="Drula E."/>
            <person name="Ayuso-Fernandez I."/>
            <person name="Pacheco R."/>
            <person name="Padilla G."/>
            <person name="Ferreira P."/>
            <person name="Barriuso J."/>
            <person name="Kellner H."/>
            <person name="Castanera R."/>
            <person name="Alfaro M."/>
            <person name="Ramirez L."/>
            <person name="Pisabarro A.G."/>
            <person name="Kuo A."/>
            <person name="Tritt A."/>
            <person name="Lipzen A."/>
            <person name="He G."/>
            <person name="Yan M."/>
            <person name="Ng V."/>
            <person name="Cullen D."/>
            <person name="Martin F."/>
            <person name="Rosso M.-N."/>
            <person name="Henrissat B."/>
            <person name="Hibbett D."/>
            <person name="Martinez A.T."/>
            <person name="Grigoriev I.V."/>
        </authorList>
    </citation>
    <scope>NUCLEOTIDE SEQUENCE</scope>
    <source>
        <strain evidence="1">CIRM-BRFM 674</strain>
    </source>
</reference>
<accession>A0A9P5YMW2</accession>